<evidence type="ECO:0000256" key="9">
    <source>
        <dbReference type="SAM" id="MobiDB-lite"/>
    </source>
</evidence>
<dbReference type="GeneID" id="25147393"/>
<dbReference type="NCBIfam" id="TIGR01727">
    <property type="entry name" value="oligo_HPY"/>
    <property type="match status" value="2"/>
</dbReference>
<dbReference type="GO" id="GO:0015833">
    <property type="term" value="P:peptide transport"/>
    <property type="evidence" value="ECO:0007669"/>
    <property type="project" value="InterPro"/>
</dbReference>
<reference evidence="11 12" key="1">
    <citation type="submission" date="2014-01" db="EMBL/GenBank/DDBJ databases">
        <authorList>
            <consortium name="DOE Joint Genome Institute"/>
            <person name="Anderson I."/>
            <person name="Huntemann M."/>
            <person name="Han J."/>
            <person name="Chen A."/>
            <person name="Kyrpides N."/>
            <person name="Mavromatis K."/>
            <person name="Markowitz V."/>
            <person name="Palaniappan K."/>
            <person name="Ivanova N."/>
            <person name="Schaumberg A."/>
            <person name="Pati A."/>
            <person name="Liolios K."/>
            <person name="Nordberg H.P."/>
            <person name="Cantor M.N."/>
            <person name="Hua S.X."/>
            <person name="Woyke T."/>
        </authorList>
    </citation>
    <scope>NUCLEOTIDE SEQUENCE [LARGE SCALE GENOMIC DNA]</scope>
    <source>
        <strain evidence="11 12">XH-48</strain>
        <plasmid evidence="12">2</plasmid>
    </source>
</reference>
<dbReference type="InterPro" id="IPR003593">
    <property type="entry name" value="AAA+_ATPase"/>
</dbReference>
<feature type="compositionally biased region" description="Basic and acidic residues" evidence="9">
    <location>
        <begin position="731"/>
        <end position="742"/>
    </location>
</feature>
<dbReference type="NCBIfam" id="NF008453">
    <property type="entry name" value="PRK11308.1"/>
    <property type="match status" value="2"/>
</dbReference>
<dbReference type="PROSITE" id="PS00211">
    <property type="entry name" value="ABC_TRANSPORTER_1"/>
    <property type="match status" value="2"/>
</dbReference>
<evidence type="ECO:0000256" key="4">
    <source>
        <dbReference type="ARBA" id="ARBA00022519"/>
    </source>
</evidence>
<dbReference type="PATRIC" id="fig|797299.3.peg.3733"/>
<dbReference type="GO" id="GO:0005886">
    <property type="term" value="C:plasma membrane"/>
    <property type="evidence" value="ECO:0007669"/>
    <property type="project" value="UniProtKB-SubCell"/>
</dbReference>
<dbReference type="Pfam" id="PF08352">
    <property type="entry name" value="oligo_HPY"/>
    <property type="match status" value="2"/>
</dbReference>
<keyword evidence="7" id="KW-1278">Translocase</keyword>
<dbReference type="InterPro" id="IPR027417">
    <property type="entry name" value="P-loop_NTPase"/>
</dbReference>
<dbReference type="InterPro" id="IPR017871">
    <property type="entry name" value="ABC_transporter-like_CS"/>
</dbReference>
<dbReference type="KEGG" id="hlr:HALLA_01740"/>
<keyword evidence="11" id="KW-0614">Plasmid</keyword>
<evidence type="ECO:0000256" key="5">
    <source>
        <dbReference type="ARBA" id="ARBA00022741"/>
    </source>
</evidence>
<dbReference type="OrthoDB" id="18209at2157"/>
<organism evidence="11 12">
    <name type="scientific">Halostagnicola larsenii XH-48</name>
    <dbReference type="NCBI Taxonomy" id="797299"/>
    <lineage>
        <taxon>Archaea</taxon>
        <taxon>Methanobacteriati</taxon>
        <taxon>Methanobacteriota</taxon>
        <taxon>Stenosarchaea group</taxon>
        <taxon>Halobacteria</taxon>
        <taxon>Halobacteriales</taxon>
        <taxon>Natrialbaceae</taxon>
        <taxon>Halostagnicola</taxon>
    </lineage>
</organism>
<dbReference type="RefSeq" id="WP_049954844.1">
    <property type="nucleotide sequence ID" value="NZ_CP007057.1"/>
</dbReference>
<geneLocation type="plasmid" evidence="11">
    <name>unnamed</name>
</geneLocation>
<keyword evidence="6" id="KW-0067">ATP-binding</keyword>
<proteinExistence type="predicted"/>
<evidence type="ECO:0000313" key="11">
    <source>
        <dbReference type="EMBL" id="AHG02050.1"/>
    </source>
</evidence>
<dbReference type="InterPro" id="IPR013563">
    <property type="entry name" value="Oligopep_ABC_C"/>
</dbReference>
<evidence type="ECO:0000256" key="8">
    <source>
        <dbReference type="ARBA" id="ARBA00023136"/>
    </source>
</evidence>
<evidence type="ECO:0000256" key="6">
    <source>
        <dbReference type="ARBA" id="ARBA00022840"/>
    </source>
</evidence>
<feature type="domain" description="ABC transporter" evidence="10">
    <location>
        <begin position="383"/>
        <end position="647"/>
    </location>
</feature>
<dbReference type="Pfam" id="PF00005">
    <property type="entry name" value="ABC_tran"/>
    <property type="match status" value="2"/>
</dbReference>
<dbReference type="EMBL" id="CP007057">
    <property type="protein sequence ID" value="AHG02050.1"/>
    <property type="molecule type" value="Genomic_DNA"/>
</dbReference>
<dbReference type="AlphaFoldDB" id="W0JXW0"/>
<sequence>MATNSSSTGRVASQGSTEDPIFEIENARVTYNDGKTCVLDDVTVDIDRHEVLGIVGESGSGKSMFASALLDAIPDPGVLSGQIRYNRSDGSSVDLLELSDEELRRFRWEEVSMVFQGAMSSFNPTMKIGGHFRETLTAHDKNVSEGLEFARELLENLYLEPERVLEAYPHELSGGMQQRALIALSMVLDPEVLVMDEPTAALDLLMQRSILTLLNDLQSEYDLTIVFITHDLPLVASLADRMAIIYAFQFAEIGPRDEIIGRSAHPYTRKLLNATPNIDAPLEEMQPIEGEGPAPVSLPSGCRFEPRCPLATEDCRSIDPPLTSIGHADGTHRSACHHWETAREEIPLNFGETASNFEDPVPTETAGTATEDRVSESNGPALLSLDDVEVHFTEEQGLFERFSEEPNTVRAVDGVSLEIEEQDLICLLGESGCGKTTLGKTMIGLERPTDGSIEYRGQDIWEAKAGDGEIPYDEIRSALQIIHQDPGSALNSNRRIVDILSEPLRHTHPNSSTTERRQRMHSLLERIGMAPADEFLDRYPHQLSGGEKQRVALARALLMNPNAILADEAISAVDVSLRIEIMDLMLELQSEFETSFLFISHDLSNARYFAEHGDGRIAVMYLGEIVEIGSAERLINDPRHPYTEVLRWATPDLDLDSMEAGTPPLREVDVPDPIDPPSGCRFHTRCPVARQACREDHPELRDIADGDGKAACFREDPTHEYWDSEPLEGATAERDGLAEAED</sequence>
<accession>W0JXW0</accession>
<dbReference type="Proteomes" id="UP000019024">
    <property type="component" value="Plasmid unnamed2"/>
</dbReference>
<feature type="domain" description="ABC transporter" evidence="10">
    <location>
        <begin position="24"/>
        <end position="272"/>
    </location>
</feature>
<protein>
    <submittedName>
        <fullName evidence="11">Peptide ABC transporter ATPase</fullName>
    </submittedName>
</protein>
<evidence type="ECO:0000313" key="12">
    <source>
        <dbReference type="Proteomes" id="UP000019024"/>
    </source>
</evidence>
<dbReference type="Gene3D" id="3.40.50.300">
    <property type="entry name" value="P-loop containing nucleotide triphosphate hydrolases"/>
    <property type="match status" value="2"/>
</dbReference>
<dbReference type="eggNOG" id="arCOG00184">
    <property type="taxonomic scope" value="Archaea"/>
</dbReference>
<dbReference type="PANTHER" id="PTHR43297:SF14">
    <property type="entry name" value="ATPASE AAA-TYPE CORE DOMAIN-CONTAINING PROTEIN"/>
    <property type="match status" value="1"/>
</dbReference>
<name>W0JXW0_9EURY</name>
<dbReference type="PROSITE" id="PS50893">
    <property type="entry name" value="ABC_TRANSPORTER_2"/>
    <property type="match status" value="2"/>
</dbReference>
<dbReference type="eggNOG" id="arCOG00181">
    <property type="taxonomic scope" value="Archaea"/>
</dbReference>
<evidence type="ECO:0000256" key="7">
    <source>
        <dbReference type="ARBA" id="ARBA00022967"/>
    </source>
</evidence>
<evidence type="ECO:0000259" key="10">
    <source>
        <dbReference type="PROSITE" id="PS50893"/>
    </source>
</evidence>
<dbReference type="HOGENOM" id="CLU_000604_86_2_2"/>
<keyword evidence="5" id="KW-0547">Nucleotide-binding</keyword>
<keyword evidence="3" id="KW-1003">Cell membrane</keyword>
<dbReference type="PANTHER" id="PTHR43297">
    <property type="entry name" value="OLIGOPEPTIDE TRANSPORT ATP-BINDING PROTEIN APPD"/>
    <property type="match status" value="1"/>
</dbReference>
<evidence type="ECO:0000256" key="3">
    <source>
        <dbReference type="ARBA" id="ARBA00022475"/>
    </source>
</evidence>
<keyword evidence="4" id="KW-0997">Cell inner membrane</keyword>
<dbReference type="SUPFAM" id="SSF52540">
    <property type="entry name" value="P-loop containing nucleoside triphosphate hydrolases"/>
    <property type="match status" value="2"/>
</dbReference>
<comment type="subcellular location">
    <subcellularLocation>
        <location evidence="1">Cell membrane</location>
        <topology evidence="1">Peripheral membrane protein</topology>
    </subcellularLocation>
</comment>
<keyword evidence="12" id="KW-1185">Reference proteome</keyword>
<evidence type="ECO:0000256" key="2">
    <source>
        <dbReference type="ARBA" id="ARBA00022448"/>
    </source>
</evidence>
<keyword evidence="2" id="KW-0813">Transport</keyword>
<feature type="region of interest" description="Disordered" evidence="9">
    <location>
        <begin position="715"/>
        <end position="742"/>
    </location>
</feature>
<dbReference type="SMART" id="SM00382">
    <property type="entry name" value="AAA"/>
    <property type="match status" value="2"/>
</dbReference>
<evidence type="ECO:0000256" key="1">
    <source>
        <dbReference type="ARBA" id="ARBA00004202"/>
    </source>
</evidence>
<dbReference type="InterPro" id="IPR003439">
    <property type="entry name" value="ABC_transporter-like_ATP-bd"/>
</dbReference>
<keyword evidence="8" id="KW-0472">Membrane</keyword>
<dbReference type="GO" id="GO:0016887">
    <property type="term" value="F:ATP hydrolysis activity"/>
    <property type="evidence" value="ECO:0007669"/>
    <property type="project" value="InterPro"/>
</dbReference>
<gene>
    <name evidence="11" type="ORF">HALLA_01740</name>
</gene>
<dbReference type="GO" id="GO:0005524">
    <property type="term" value="F:ATP binding"/>
    <property type="evidence" value="ECO:0007669"/>
    <property type="project" value="UniProtKB-KW"/>
</dbReference>
<dbReference type="InterPro" id="IPR050388">
    <property type="entry name" value="ABC_Ni/Peptide_Import"/>
</dbReference>
<dbReference type="CDD" id="cd03257">
    <property type="entry name" value="ABC_NikE_OppD_transporters"/>
    <property type="match status" value="2"/>
</dbReference>